<dbReference type="Gene3D" id="1.10.420.10">
    <property type="entry name" value="Peroxidase, domain 2"/>
    <property type="match status" value="1"/>
</dbReference>
<dbReference type="Gene3D" id="3.30.70.1230">
    <property type="entry name" value="Nucleotide cyclase"/>
    <property type="match status" value="1"/>
</dbReference>
<dbReference type="InterPro" id="IPR036010">
    <property type="entry name" value="2Fe-2S_ferredoxin-like_sf"/>
</dbReference>
<evidence type="ECO:0000259" key="6">
    <source>
        <dbReference type="PROSITE" id="PS51085"/>
    </source>
</evidence>
<dbReference type="PROSITE" id="PS50873">
    <property type="entry name" value="PEROXIDASE_4"/>
    <property type="match status" value="1"/>
</dbReference>
<organism evidence="7 8">
    <name type="scientific">Leptospira santarosai str. MOR084</name>
    <dbReference type="NCBI Taxonomy" id="1049984"/>
    <lineage>
        <taxon>Bacteria</taxon>
        <taxon>Pseudomonadati</taxon>
        <taxon>Spirochaetota</taxon>
        <taxon>Spirochaetia</taxon>
        <taxon>Leptospirales</taxon>
        <taxon>Leptospiraceae</taxon>
        <taxon>Leptospira</taxon>
    </lineage>
</organism>
<dbReference type="PRINTS" id="PR00459">
    <property type="entry name" value="ASPEROXIDASE"/>
</dbReference>
<dbReference type="Proteomes" id="UP000006329">
    <property type="component" value="Unassembled WGS sequence"/>
</dbReference>
<dbReference type="RefSeq" id="WP_004483419.1">
    <property type="nucleotide sequence ID" value="NZ_AHON02000032.1"/>
</dbReference>
<dbReference type="Pfam" id="PF00111">
    <property type="entry name" value="Fer2"/>
    <property type="match status" value="1"/>
</dbReference>
<feature type="domain" description="2Fe-2S ferredoxin-type" evidence="6">
    <location>
        <begin position="1"/>
        <end position="98"/>
    </location>
</feature>
<keyword evidence="8" id="KW-1185">Reference proteome</keyword>
<dbReference type="SUPFAM" id="SSF48113">
    <property type="entry name" value="Heme-dependent peroxidases"/>
    <property type="match status" value="1"/>
</dbReference>
<dbReference type="Gene3D" id="3.10.20.30">
    <property type="match status" value="1"/>
</dbReference>
<dbReference type="Pfam" id="PF00211">
    <property type="entry name" value="Guanylate_cyc"/>
    <property type="match status" value="1"/>
</dbReference>
<dbReference type="GO" id="GO:0005886">
    <property type="term" value="C:plasma membrane"/>
    <property type="evidence" value="ECO:0007669"/>
    <property type="project" value="UniProtKB-SubCell"/>
</dbReference>
<reference evidence="7" key="1">
    <citation type="submission" date="2012-10" db="EMBL/GenBank/DDBJ databases">
        <authorList>
            <person name="Harkins D.M."/>
            <person name="Durkin A.S."/>
            <person name="Brinkac L.M."/>
            <person name="Haft D.H."/>
            <person name="Selengut J.D."/>
            <person name="Sanka R."/>
            <person name="DePew J."/>
            <person name="Purushe J."/>
            <person name="Matthias M.A."/>
            <person name="Vinetz J.M."/>
            <person name="Sutton G.G."/>
            <person name="Nierman W.C."/>
            <person name="Fouts D.E."/>
        </authorList>
    </citation>
    <scope>NUCLEOTIDE SEQUENCE [LARGE SCALE GENOMIC DNA]</scope>
    <source>
        <strain evidence="7">MOR084</strain>
    </source>
</reference>
<dbReference type="SMART" id="SM00044">
    <property type="entry name" value="CYCc"/>
    <property type="match status" value="1"/>
</dbReference>
<dbReference type="InterPro" id="IPR012675">
    <property type="entry name" value="Beta-grasp_dom_sf"/>
</dbReference>
<dbReference type="GO" id="GO:0051536">
    <property type="term" value="F:iron-sulfur cluster binding"/>
    <property type="evidence" value="ECO:0007669"/>
    <property type="project" value="InterPro"/>
</dbReference>
<dbReference type="PRINTS" id="PR00458">
    <property type="entry name" value="PEROXIDASE"/>
</dbReference>
<dbReference type="InterPro" id="IPR001041">
    <property type="entry name" value="2Fe-2S_ferredoxin-type"/>
</dbReference>
<sequence>MILINFENEKEISLPDDSPPRSLLEISLANGIPHTNACGGNARCSTCRVLVLENPSNLSPPEQKEKDLSQKKGFPKSVRLACQTKVLGDVRVRRIVLDDEDYNLTIPGSATISGEEKEIAILFSDIRDFTIFSESHLPYDVIHILNRYFYKMGDIVLKHGGKIDKYIGDGLMALFGVDGGSPQEICLSALRAAKEMELELYSLNEYLKSHFHIEFRIGIGVHYGSCILGQLGHPANMSYTAIGDSVNMASRIESKTKKSGVPVLISEPVYERVRERILKGKVFAAQLKGKTGSHKLYEVQEILKKAGGNVWEEAKNSLRRIILVRETGSWLKLVYHTACLFDENRNWIGLSAANSFKDFSKLPENGDLVQNLYQLKELKETFHEQTQTRYSLADFLALAGTVAIEKSGGPRIHIKSGREDLLINEVVQILPLGMQTQKDQLPCLQKMKLGIRDLVLISGARTIGWLGGESLTANPYNFDNGYFHVLLKAGLEGPLLIPNDRELLKNDESRAYVLEYALEQSKFFEDFASTYLKLTI</sequence>
<dbReference type="CDD" id="cd07302">
    <property type="entry name" value="CHD"/>
    <property type="match status" value="1"/>
</dbReference>
<evidence type="ECO:0000256" key="2">
    <source>
        <dbReference type="ARBA" id="ARBA00022475"/>
    </source>
</evidence>
<protein>
    <submittedName>
        <fullName evidence="7">Adenylate/guanylate cyclase catalytic domain protein</fullName>
    </submittedName>
</protein>
<evidence type="ECO:0000256" key="3">
    <source>
        <dbReference type="ARBA" id="ARBA00023136"/>
    </source>
</evidence>
<comment type="caution">
    <text evidence="7">The sequence shown here is derived from an EMBL/GenBank/DDBJ whole genome shotgun (WGS) entry which is preliminary data.</text>
</comment>
<dbReference type="SUPFAM" id="SSF54292">
    <property type="entry name" value="2Fe-2S ferredoxin-like"/>
    <property type="match status" value="1"/>
</dbReference>
<dbReference type="Gene3D" id="1.10.520.10">
    <property type="match status" value="1"/>
</dbReference>
<dbReference type="GO" id="GO:0006171">
    <property type="term" value="P:cAMP biosynthetic process"/>
    <property type="evidence" value="ECO:0007669"/>
    <property type="project" value="TreeGrafter"/>
</dbReference>
<dbReference type="InterPro" id="IPR001054">
    <property type="entry name" value="A/G_cyclase"/>
</dbReference>
<dbReference type="InterPro" id="IPR010255">
    <property type="entry name" value="Haem_peroxidase_sf"/>
</dbReference>
<name>A0A0E2BG32_9LEPT</name>
<dbReference type="GO" id="GO:0035556">
    <property type="term" value="P:intracellular signal transduction"/>
    <property type="evidence" value="ECO:0007669"/>
    <property type="project" value="InterPro"/>
</dbReference>
<dbReference type="GO" id="GO:0020037">
    <property type="term" value="F:heme binding"/>
    <property type="evidence" value="ECO:0007669"/>
    <property type="project" value="InterPro"/>
</dbReference>
<dbReference type="PROSITE" id="PS50125">
    <property type="entry name" value="GUANYLATE_CYCLASE_2"/>
    <property type="match status" value="1"/>
</dbReference>
<evidence type="ECO:0000313" key="8">
    <source>
        <dbReference type="Proteomes" id="UP000006329"/>
    </source>
</evidence>
<dbReference type="GO" id="GO:0004601">
    <property type="term" value="F:peroxidase activity"/>
    <property type="evidence" value="ECO:0007669"/>
    <property type="project" value="InterPro"/>
</dbReference>
<dbReference type="PANTHER" id="PTHR43081:SF17">
    <property type="entry name" value="BLL5647 PROTEIN"/>
    <property type="match status" value="1"/>
</dbReference>
<evidence type="ECO:0000259" key="5">
    <source>
        <dbReference type="PROSITE" id="PS50873"/>
    </source>
</evidence>
<dbReference type="InterPro" id="IPR002016">
    <property type="entry name" value="Haem_peroxidase"/>
</dbReference>
<evidence type="ECO:0000256" key="1">
    <source>
        <dbReference type="ARBA" id="ARBA00004651"/>
    </source>
</evidence>
<dbReference type="InterPro" id="IPR050697">
    <property type="entry name" value="Adenylyl/Guanylyl_Cyclase_3/4"/>
</dbReference>
<dbReference type="EMBL" id="AHON02000032">
    <property type="protein sequence ID" value="EKO34275.1"/>
    <property type="molecule type" value="Genomic_DNA"/>
</dbReference>
<comment type="subcellular location">
    <subcellularLocation>
        <location evidence="1">Cell membrane</location>
        <topology evidence="1">Multi-pass membrane protein</topology>
    </subcellularLocation>
</comment>
<dbReference type="CDD" id="cd00207">
    <property type="entry name" value="fer2"/>
    <property type="match status" value="1"/>
</dbReference>
<feature type="domain" description="Guanylate cyclase" evidence="4">
    <location>
        <begin position="120"/>
        <end position="253"/>
    </location>
</feature>
<keyword evidence="3" id="KW-0472">Membrane</keyword>
<feature type="domain" description="Plant heme peroxidase family profile" evidence="5">
    <location>
        <begin position="339"/>
        <end position="536"/>
    </location>
</feature>
<dbReference type="SUPFAM" id="SSF55073">
    <property type="entry name" value="Nucleotide cyclase"/>
    <property type="match status" value="1"/>
</dbReference>
<dbReference type="PROSITE" id="PS51085">
    <property type="entry name" value="2FE2S_FER_2"/>
    <property type="match status" value="1"/>
</dbReference>
<accession>A0A0E2BG32</accession>
<dbReference type="GO" id="GO:0004016">
    <property type="term" value="F:adenylate cyclase activity"/>
    <property type="evidence" value="ECO:0007669"/>
    <property type="project" value="UniProtKB-ARBA"/>
</dbReference>
<dbReference type="GO" id="GO:0006979">
    <property type="term" value="P:response to oxidative stress"/>
    <property type="evidence" value="ECO:0007669"/>
    <property type="project" value="InterPro"/>
</dbReference>
<proteinExistence type="predicted"/>
<gene>
    <name evidence="7" type="ORF">LEP1GSC179_1856</name>
</gene>
<dbReference type="AlphaFoldDB" id="A0A0E2BG32"/>
<dbReference type="CDD" id="cd00314">
    <property type="entry name" value="plant_peroxidase_like"/>
    <property type="match status" value="1"/>
</dbReference>
<evidence type="ECO:0000259" key="4">
    <source>
        <dbReference type="PROSITE" id="PS50125"/>
    </source>
</evidence>
<dbReference type="PANTHER" id="PTHR43081">
    <property type="entry name" value="ADENYLATE CYCLASE, TERMINAL-DIFFERENTIATION SPECIFIC-RELATED"/>
    <property type="match status" value="1"/>
</dbReference>
<keyword evidence="2" id="KW-1003">Cell membrane</keyword>
<dbReference type="InterPro" id="IPR029787">
    <property type="entry name" value="Nucleotide_cyclase"/>
</dbReference>
<dbReference type="Pfam" id="PF00141">
    <property type="entry name" value="peroxidase"/>
    <property type="match status" value="1"/>
</dbReference>
<dbReference type="InterPro" id="IPR002207">
    <property type="entry name" value="Peroxidase_I"/>
</dbReference>
<evidence type="ECO:0000313" key="7">
    <source>
        <dbReference type="EMBL" id="EKO34275.1"/>
    </source>
</evidence>